<dbReference type="OrthoDB" id="8985754at2"/>
<dbReference type="PANTHER" id="PTHR41677:SF1">
    <property type="entry name" value="FE2OG DIOXYGENASE DOMAIN-CONTAINING PROTEIN"/>
    <property type="match status" value="1"/>
</dbReference>
<dbReference type="PANTHER" id="PTHR41677">
    <property type="entry name" value="YALI0B19030P"/>
    <property type="match status" value="1"/>
</dbReference>
<dbReference type="Proteomes" id="UP000250079">
    <property type="component" value="Chromosome"/>
</dbReference>
<evidence type="ECO:0000313" key="1">
    <source>
        <dbReference type="EMBL" id="ASJ74415.1"/>
    </source>
</evidence>
<reference evidence="1 2" key="1">
    <citation type="submission" date="2016-12" db="EMBL/GenBank/DDBJ databases">
        <authorList>
            <person name="Song W.-J."/>
            <person name="Kurnit D.M."/>
        </authorList>
    </citation>
    <scope>NUCLEOTIDE SEQUENCE [LARGE SCALE GENOMIC DNA]</scope>
    <source>
        <strain evidence="1 2">IMCC3135</strain>
    </source>
</reference>
<proteinExistence type="predicted"/>
<evidence type="ECO:0000313" key="2">
    <source>
        <dbReference type="Proteomes" id="UP000250079"/>
    </source>
</evidence>
<dbReference type="RefSeq" id="WP_088919452.1">
    <property type="nucleotide sequence ID" value="NZ_CP018632.1"/>
</dbReference>
<keyword evidence="2" id="KW-1185">Reference proteome</keyword>
<dbReference type="KEGG" id="gai:IMCC3135_21690"/>
<dbReference type="AlphaFoldDB" id="A0A2Z2NV80"/>
<gene>
    <name evidence="1" type="ORF">IMCC3135_21690</name>
</gene>
<sequence>MPAHDLTLRRFPESLPGFAPIADDPVFDPAVHLALGQPERIYSLDELGYKPNQLSEATDSAVAATDCFRILSDEGVAAMYHVCKQLEAHTTSNVRISRNTRGGVYRSRFIRDLSLSPEITEHLGTLLQSPLLPHAMGHQLAHLNYQPLTVGENIDKWHYDTLQVDYVMFVTDPNVVDGGEFQYFRGTRDEMKELHAAGQTIAPERIIAPPIPGAGYAILMQGNYVVHQARGLQSPGERITFVNGYSFADPTISDFTAFKQLRTVDPAETVDAEYARQMAYRSAQHLQACINTPHYGDTDATIKQLQRARAELDIAINALQDREDEVIKHFGD</sequence>
<accession>A0A2Z2NV80</accession>
<organism evidence="1 2">
    <name type="scientific">Granulosicoccus antarcticus IMCC3135</name>
    <dbReference type="NCBI Taxonomy" id="1192854"/>
    <lineage>
        <taxon>Bacteria</taxon>
        <taxon>Pseudomonadati</taxon>
        <taxon>Pseudomonadota</taxon>
        <taxon>Gammaproteobacteria</taxon>
        <taxon>Chromatiales</taxon>
        <taxon>Granulosicoccaceae</taxon>
        <taxon>Granulosicoccus</taxon>
    </lineage>
</organism>
<name>A0A2Z2NV80_9GAMM</name>
<dbReference type="SUPFAM" id="SSF51197">
    <property type="entry name" value="Clavaminate synthase-like"/>
    <property type="match status" value="1"/>
</dbReference>
<protein>
    <recommendedName>
        <fullName evidence="3">Fe2OG dioxygenase domain-containing protein</fullName>
    </recommendedName>
</protein>
<evidence type="ECO:0008006" key="3">
    <source>
        <dbReference type="Google" id="ProtNLM"/>
    </source>
</evidence>
<dbReference type="EMBL" id="CP018632">
    <property type="protein sequence ID" value="ASJ74415.1"/>
    <property type="molecule type" value="Genomic_DNA"/>
</dbReference>